<accession>A0A075AIP9</accession>
<reference evidence="1 2" key="1">
    <citation type="submission" date="2013-11" db="EMBL/GenBank/DDBJ databases">
        <title>Opisthorchis viverrini - life in the bile duct.</title>
        <authorList>
            <person name="Young N.D."/>
            <person name="Nagarajan N."/>
            <person name="Lin S.J."/>
            <person name="Korhonen P.K."/>
            <person name="Jex A.R."/>
            <person name="Hall R.S."/>
            <person name="Safavi-Hemami H."/>
            <person name="Kaewkong W."/>
            <person name="Bertrand D."/>
            <person name="Gao S."/>
            <person name="Seet Q."/>
            <person name="Wongkham S."/>
            <person name="Teh B.T."/>
            <person name="Wongkham C."/>
            <person name="Intapan P.M."/>
            <person name="Maleewong W."/>
            <person name="Yang X."/>
            <person name="Hu M."/>
            <person name="Wang Z."/>
            <person name="Hofmann A."/>
            <person name="Sternberg P.W."/>
            <person name="Tan P."/>
            <person name="Wang J."/>
            <person name="Gasser R.B."/>
        </authorList>
    </citation>
    <scope>NUCLEOTIDE SEQUENCE [LARGE SCALE GENOMIC DNA]</scope>
</reference>
<dbReference type="EMBL" id="KL596638">
    <property type="protein sequence ID" value="KER32014.1"/>
    <property type="molecule type" value="Genomic_DNA"/>
</dbReference>
<dbReference type="KEGG" id="ovi:T265_01796"/>
<evidence type="ECO:0000313" key="1">
    <source>
        <dbReference type="EMBL" id="KER32014.1"/>
    </source>
</evidence>
<evidence type="ECO:0000313" key="2">
    <source>
        <dbReference type="Proteomes" id="UP000054324"/>
    </source>
</evidence>
<keyword evidence="2" id="KW-1185">Reference proteome</keyword>
<gene>
    <name evidence="1" type="ORF">T265_01796</name>
</gene>
<proteinExistence type="predicted"/>
<name>A0A075AIP9_OPIVI</name>
<organism evidence="1 2">
    <name type="scientific">Opisthorchis viverrini</name>
    <name type="common">Southeast Asian liver fluke</name>
    <dbReference type="NCBI Taxonomy" id="6198"/>
    <lineage>
        <taxon>Eukaryota</taxon>
        <taxon>Metazoa</taxon>
        <taxon>Spiralia</taxon>
        <taxon>Lophotrochozoa</taxon>
        <taxon>Platyhelminthes</taxon>
        <taxon>Trematoda</taxon>
        <taxon>Digenea</taxon>
        <taxon>Opisthorchiida</taxon>
        <taxon>Opisthorchiata</taxon>
        <taxon>Opisthorchiidae</taxon>
        <taxon>Opisthorchis</taxon>
    </lineage>
</organism>
<dbReference type="AlphaFoldDB" id="A0A075AIP9"/>
<dbReference type="CTD" id="20315984"/>
<protein>
    <submittedName>
        <fullName evidence="1">Uncharacterized protein</fullName>
    </submittedName>
</protein>
<dbReference type="Proteomes" id="UP000054324">
    <property type="component" value="Unassembled WGS sequence"/>
</dbReference>
<dbReference type="GeneID" id="20315984"/>
<dbReference type="RefSeq" id="XP_009164170.1">
    <property type="nucleotide sequence ID" value="XM_009165906.1"/>
</dbReference>
<sequence>MKIAAQKTKAMMIFEDRKHRVTSTSFEPFYFTEELITSLGPRAPAHIWETPFLLNGRNLKSHTTAANFLHEVCSGLATKKAALPGHEQSVDYEVSKAPENIGVEGKKIDFSCRILFIFTSLKSRHDH</sequence>